<feature type="signal peptide" evidence="5">
    <location>
        <begin position="1"/>
        <end position="36"/>
    </location>
</feature>
<gene>
    <name evidence="8" type="ORF">OR37_01121</name>
</gene>
<evidence type="ECO:0000256" key="1">
    <source>
        <dbReference type="ARBA" id="ARBA00004442"/>
    </source>
</evidence>
<accession>R0EPE1</accession>
<reference evidence="8 9" key="1">
    <citation type="journal article" date="2013" name="Genome Announc.">
        <title>Draft Genome Sequence for Caulobacter sp. Strain OR37, a Bacterium Tolerant to Heavy Metals.</title>
        <authorList>
            <person name="Utturkar S.M."/>
            <person name="Bollmann A."/>
            <person name="Brzoska R.M."/>
            <person name="Klingeman D.M."/>
            <person name="Epstein S.E."/>
            <person name="Palumbo A.V."/>
            <person name="Brown S.D."/>
        </authorList>
    </citation>
    <scope>NUCLEOTIDE SEQUENCE [LARGE SCALE GENOMIC DNA]</scope>
    <source>
        <strain evidence="8 9">OR37</strain>
    </source>
</reference>
<dbReference type="InterPro" id="IPR010104">
    <property type="entry name" value="TonB_rcpt_bac"/>
</dbReference>
<dbReference type="GO" id="GO:0009279">
    <property type="term" value="C:cell outer membrane"/>
    <property type="evidence" value="ECO:0007669"/>
    <property type="project" value="UniProtKB-SubCell"/>
</dbReference>
<feature type="chain" id="PRO_5004339984" evidence="5">
    <location>
        <begin position="37"/>
        <end position="941"/>
    </location>
</feature>
<comment type="similarity">
    <text evidence="4">Belongs to the TonB-dependent receptor family.</text>
</comment>
<dbReference type="InterPro" id="IPR012910">
    <property type="entry name" value="Plug_dom"/>
</dbReference>
<evidence type="ECO:0000313" key="9">
    <source>
        <dbReference type="Proteomes" id="UP000013063"/>
    </source>
</evidence>
<dbReference type="STRING" id="1292034.OR37_01121"/>
<keyword evidence="8" id="KW-0675">Receptor</keyword>
<dbReference type="SUPFAM" id="SSF56935">
    <property type="entry name" value="Porins"/>
    <property type="match status" value="1"/>
</dbReference>
<dbReference type="Gene3D" id="2.170.130.10">
    <property type="entry name" value="TonB-dependent receptor, plug domain"/>
    <property type="match status" value="1"/>
</dbReference>
<dbReference type="InterPro" id="IPR000531">
    <property type="entry name" value="Beta-barrel_TonB"/>
</dbReference>
<dbReference type="AlphaFoldDB" id="R0EPE1"/>
<protein>
    <submittedName>
        <fullName evidence="8">TonB-dependent receptor</fullName>
    </submittedName>
</protein>
<name>R0EPE1_CAUVI</name>
<keyword evidence="2 4" id="KW-0472">Membrane</keyword>
<evidence type="ECO:0000259" key="7">
    <source>
        <dbReference type="Pfam" id="PF07715"/>
    </source>
</evidence>
<feature type="domain" description="TonB-dependent receptor plug" evidence="7">
    <location>
        <begin position="67"/>
        <end position="184"/>
    </location>
</feature>
<evidence type="ECO:0000256" key="4">
    <source>
        <dbReference type="RuleBase" id="RU003357"/>
    </source>
</evidence>
<dbReference type="eggNOG" id="COG1629">
    <property type="taxonomic scope" value="Bacteria"/>
</dbReference>
<dbReference type="Gene3D" id="2.40.170.20">
    <property type="entry name" value="TonB-dependent receptor, beta-barrel domain"/>
    <property type="match status" value="1"/>
</dbReference>
<sequence precursor="true">MIRLNGESARGRASGSMKAALLASVFGLISASAAHAETAAVAATAEPSETIDSLVIVANRNDATKTQMRAATAISVLSAEDLEHTAVHNVAEALGMMPSVNVMNTGSSFFGGVDGASRGEGMFVSIRGLNAEFNVNMINGVTVAQGMPYSRQVQLSLLPPSGLHTIVLNKTSTADMDGDAIGGTVDFRTPSAFDYRGDFTGSITASGRIESRARDYGDQGLGGGLSAELAKKFGPNQSFGVYASAFYDKRNYANSEVAGVMSAQNDGGWGFLIKDANGANYPGLDPEKNMTQTGLNVGVSNGYTERWGGNFTLNWRPNDTLDAYLRGSYAYAKTQQNSTLSQFVSTSKSYKEAVPGSGRYALSVDAISTRVWYETNPEEADLATLQAGFDKTLGTWTLSPQIFFSEGNNDRPNHIEASERVNQSDKYNKGPTRPLGGLSIGYADNLPYPLFTSTIYDDLNNANTALLARRSGQLTEQFSGQQKYGFKFDAKRVFEGQALQWIKLGGKYIDSHRRVTNRDWTNDHFANAIGQGGLTWQSLGLSTSYYDQVFPSQYNWRVPKVNQSKLFEYFYKYKTAASFDTCGSLDINNYNCNTQKGDEAVTSVYAVADYQFGDVEISPGLRYEHTQIDNLYWSIPTTSAGEQPGNWATSHTKYNEVLPSVFVTWRPDGAAVYRGSIWSSYTRPAFIQLAGGERRSVSDDGNVSISRGNPNLKPIKALNVDLSGEWSNSKGGYAMFGGFYKRLSDYIYDNGSSSVNTDSYAEGKTSISQPNNGGSGDVYGLEMQLRQKFSDLPGLLSGLGAGMNLTRQWTLVDLGDSVQSRIQNGVHNRIQNAPDWLGSAQLFYQKGGFSFDVIYHYTGAYVAGYDALNQPGKWDNLWVRPHHSVDLHAGYAFDNGFKLDLSVANLLKDYSYWAHVGQHSLAVSDVVDSGRTTLLTLKKTF</sequence>
<organism evidence="8 9">
    <name type="scientific">Caulobacter vibrioides OR37</name>
    <dbReference type="NCBI Taxonomy" id="1292034"/>
    <lineage>
        <taxon>Bacteria</taxon>
        <taxon>Pseudomonadati</taxon>
        <taxon>Pseudomonadota</taxon>
        <taxon>Alphaproteobacteria</taxon>
        <taxon>Caulobacterales</taxon>
        <taxon>Caulobacteraceae</taxon>
        <taxon>Caulobacter</taxon>
    </lineage>
</organism>
<dbReference type="OrthoDB" id="5476657at2"/>
<dbReference type="EMBL" id="APMP01000004">
    <property type="protein sequence ID" value="ENZ82927.1"/>
    <property type="molecule type" value="Genomic_DNA"/>
</dbReference>
<evidence type="ECO:0000256" key="2">
    <source>
        <dbReference type="ARBA" id="ARBA00023136"/>
    </source>
</evidence>
<evidence type="ECO:0000313" key="8">
    <source>
        <dbReference type="EMBL" id="ENZ82927.1"/>
    </source>
</evidence>
<proteinExistence type="inferred from homology"/>
<comment type="caution">
    <text evidence="8">The sequence shown here is derived from an EMBL/GenBank/DDBJ whole genome shotgun (WGS) entry which is preliminary data.</text>
</comment>
<keyword evidence="9" id="KW-1185">Reference proteome</keyword>
<dbReference type="InterPro" id="IPR036942">
    <property type="entry name" value="Beta-barrel_TonB_sf"/>
</dbReference>
<dbReference type="Pfam" id="PF07715">
    <property type="entry name" value="Plug"/>
    <property type="match status" value="1"/>
</dbReference>
<keyword evidence="5" id="KW-0732">Signal</keyword>
<dbReference type="InterPro" id="IPR037066">
    <property type="entry name" value="Plug_dom_sf"/>
</dbReference>
<evidence type="ECO:0000256" key="5">
    <source>
        <dbReference type="SAM" id="SignalP"/>
    </source>
</evidence>
<feature type="domain" description="TonB-dependent receptor-like beta-barrel" evidence="6">
    <location>
        <begin position="439"/>
        <end position="906"/>
    </location>
</feature>
<dbReference type="Proteomes" id="UP000013063">
    <property type="component" value="Unassembled WGS sequence"/>
</dbReference>
<keyword evidence="3" id="KW-0998">Cell outer membrane</keyword>
<dbReference type="Pfam" id="PF00593">
    <property type="entry name" value="TonB_dep_Rec_b-barrel"/>
    <property type="match status" value="1"/>
</dbReference>
<dbReference type="PATRIC" id="fig|1292034.3.peg.1110"/>
<evidence type="ECO:0000256" key="3">
    <source>
        <dbReference type="ARBA" id="ARBA00023237"/>
    </source>
</evidence>
<dbReference type="PANTHER" id="PTHR40980">
    <property type="entry name" value="PLUG DOMAIN-CONTAINING PROTEIN"/>
    <property type="match status" value="1"/>
</dbReference>
<dbReference type="eggNOG" id="COG4771">
    <property type="taxonomic scope" value="Bacteria"/>
</dbReference>
<evidence type="ECO:0000259" key="6">
    <source>
        <dbReference type="Pfam" id="PF00593"/>
    </source>
</evidence>
<dbReference type="PANTHER" id="PTHR40980:SF4">
    <property type="entry name" value="TONB-DEPENDENT RECEPTOR-LIKE BETA-BARREL DOMAIN-CONTAINING PROTEIN"/>
    <property type="match status" value="1"/>
</dbReference>
<keyword evidence="4" id="KW-0798">TonB box</keyword>
<dbReference type="NCBIfam" id="TIGR01782">
    <property type="entry name" value="TonB-Xanth-Caul"/>
    <property type="match status" value="1"/>
</dbReference>
<comment type="subcellular location">
    <subcellularLocation>
        <location evidence="1 4">Cell outer membrane</location>
    </subcellularLocation>
</comment>